<dbReference type="AlphaFoldDB" id="A0A1J1HD02"/>
<dbReference type="GeneID" id="39738998"/>
<organism evidence="1 2">
    <name type="scientific">Plasmodium relictum</name>
    <dbReference type="NCBI Taxonomy" id="85471"/>
    <lineage>
        <taxon>Eukaryota</taxon>
        <taxon>Sar</taxon>
        <taxon>Alveolata</taxon>
        <taxon>Apicomplexa</taxon>
        <taxon>Aconoidasida</taxon>
        <taxon>Haemosporida</taxon>
        <taxon>Plasmodiidae</taxon>
        <taxon>Plasmodium</taxon>
        <taxon>Plasmodium (Haemamoeba)</taxon>
    </lineage>
</organism>
<dbReference type="OMA" id="CFDLFFN"/>
<evidence type="ECO:0000313" key="1">
    <source>
        <dbReference type="EMBL" id="CRH02832.1"/>
    </source>
</evidence>
<evidence type="ECO:0000313" key="2">
    <source>
        <dbReference type="Proteomes" id="UP000220158"/>
    </source>
</evidence>
<accession>A0A1J1HD02</accession>
<sequence>MDKKLKRGISLIRKFAEKYKNAILQTLKLKSRKTIEKKKLKRKKTFKTIEKNSNKKYIEEKKRKLDIYLINQEKELDFQENYAFFNKFHDKSDNIFYKNEIDNIQDPLKVKTEEKKNEEQTFNSINDNFLNSLNSLHFKIKQEIEENNDLLSMKELTKSNKYTEVESKEKNVVNLKKISHANKDLKTIFKEEKNFNERQLVDSSKKIKKRKKDSAHIQNSNCEKKINNSSSTELNENYESIYLKKKDLKILENKDETENKKTISNYNISQKKIIDDIIHKNNEIVTEKKKNDLVFGKNKFENINEIFQKVLEESEYDKNNINEIIKHNNQENSENNIINNEYSKENVNICDNILNKIDGTRVNEYFKDKIIFLENKIISEENDKNCNDNEYNLNYVEKGRSKDNQADINFACDQNNSEEIKKYYNILTPLKEDNSFDFFFNESLGTPSIFQM</sequence>
<dbReference type="Proteomes" id="UP000220158">
    <property type="component" value="Chromosome 14"/>
</dbReference>
<dbReference type="VEuPathDB" id="PlasmoDB:PRELSG_1456600"/>
<keyword evidence="2" id="KW-1185">Reference proteome</keyword>
<dbReference type="EMBL" id="LN835309">
    <property type="protein sequence ID" value="CRH02832.1"/>
    <property type="molecule type" value="Genomic_DNA"/>
</dbReference>
<dbReference type="RefSeq" id="XP_028535352.1">
    <property type="nucleotide sequence ID" value="XM_028679660.1"/>
</dbReference>
<reference evidence="1 2" key="1">
    <citation type="submission" date="2015-04" db="EMBL/GenBank/DDBJ databases">
        <authorList>
            <consortium name="Pathogen Informatics"/>
        </authorList>
    </citation>
    <scope>NUCLEOTIDE SEQUENCE [LARGE SCALE GENOMIC DNA]</scope>
    <source>
        <strain evidence="1 2">SGS1</strain>
    </source>
</reference>
<protein>
    <submittedName>
        <fullName evidence="1">Uncharacterized protein</fullName>
    </submittedName>
</protein>
<name>A0A1J1HD02_PLARL</name>
<dbReference type="OrthoDB" id="370906at2759"/>
<gene>
    <name evidence="1" type="ORF">PRELSG_1456600</name>
</gene>
<proteinExistence type="predicted"/>
<dbReference type="KEGG" id="prel:PRELSG_1456600"/>